<evidence type="ECO:0000313" key="1">
    <source>
        <dbReference type="EMBL" id="ABW33017.1"/>
    </source>
</evidence>
<dbReference type="KEGG" id="amr:AM1_F0168"/>
<keyword evidence="2" id="KW-1185">Reference proteome</keyword>
<gene>
    <name evidence="1" type="ordered locus">AM1_F0168</name>
</gene>
<geneLocation type="plasmid" evidence="1 2">
    <name>pREB6</name>
</geneLocation>
<organism evidence="1 2">
    <name type="scientific">Acaryochloris marina (strain MBIC 11017)</name>
    <dbReference type="NCBI Taxonomy" id="329726"/>
    <lineage>
        <taxon>Bacteria</taxon>
        <taxon>Bacillati</taxon>
        <taxon>Cyanobacteriota</taxon>
        <taxon>Cyanophyceae</taxon>
        <taxon>Acaryochloridales</taxon>
        <taxon>Acaryochloridaceae</taxon>
        <taxon>Acaryochloris</taxon>
    </lineage>
</organism>
<reference evidence="1 2" key="1">
    <citation type="journal article" date="2008" name="Proc. Natl. Acad. Sci. U.S.A.">
        <title>Niche adaptation and genome expansion in the chlorophyll d-producing cyanobacterium Acaryochloris marina.</title>
        <authorList>
            <person name="Swingley W.D."/>
            <person name="Chen M."/>
            <person name="Cheung P.C."/>
            <person name="Conrad A.L."/>
            <person name="Dejesa L.C."/>
            <person name="Hao J."/>
            <person name="Honchak B.M."/>
            <person name="Karbach L.E."/>
            <person name="Kurdoglu A."/>
            <person name="Lahiri S."/>
            <person name="Mastrian S.D."/>
            <person name="Miyashita H."/>
            <person name="Page L."/>
            <person name="Ramakrishna P."/>
            <person name="Satoh S."/>
            <person name="Sattley W.M."/>
            <person name="Shimada Y."/>
            <person name="Taylor H.L."/>
            <person name="Tomo T."/>
            <person name="Tsuchiya T."/>
            <person name="Wang Z.T."/>
            <person name="Raymond J."/>
            <person name="Mimuro M."/>
            <person name="Blankenship R.E."/>
            <person name="Touchman J.W."/>
        </authorList>
    </citation>
    <scope>NUCLEOTIDE SEQUENCE [LARGE SCALE GENOMIC DNA]</scope>
    <source>
        <strain evidence="2">MBIC 11017</strain>
        <plasmid evidence="2">Plasmid pREB6</plasmid>
    </source>
</reference>
<dbReference type="HOGENOM" id="CLU_1359694_0_0_3"/>
<evidence type="ECO:0000313" key="2">
    <source>
        <dbReference type="Proteomes" id="UP000000268"/>
    </source>
</evidence>
<dbReference type="RefSeq" id="WP_012168230.1">
    <property type="nucleotide sequence ID" value="NC_009931.1"/>
</dbReference>
<dbReference type="Proteomes" id="UP000000268">
    <property type="component" value="Plasmid pREB6"/>
</dbReference>
<proteinExistence type="predicted"/>
<sequence length="190" mass="21266">MDSDERKRLIFLKASANKQRRNRNTFLESLAPPLSQALSSAPCVYTPESHDIISTFLPATADGIGSGSQTRPNEYHYTEVAWPDKAMNLIQQIHNVDPNTDCHLMITPPNAIQQGGKGYWVPTCPLFVVDFASAQRSVPQLWPIAGHFLAIVSCKLEFGMIIDHYCGYLENDFNPTEIVYEVARWPTKAA</sequence>
<keyword evidence="1" id="KW-0614">Plasmid</keyword>
<dbReference type="AlphaFoldDB" id="A8ZPW1"/>
<accession>A8ZPW1</accession>
<protein>
    <submittedName>
        <fullName evidence="1">Uncharacterized protein</fullName>
    </submittedName>
</protein>
<dbReference type="EMBL" id="CP000843">
    <property type="protein sequence ID" value="ABW33017.1"/>
    <property type="molecule type" value="Genomic_DNA"/>
</dbReference>
<name>A8ZPW1_ACAM1</name>